<sequence length="422" mass="48554">MSILLQVLAFIGLIVIAIYLWIQKRFKYWSDHGIPCPSPSFPYGTLKMGKDREHTSQSNTRYYHAYKNKSPICGLFFTIKPAILALDINLIKNILIKDFNYFHDRGVYFNDKADPLAGHIFNLEGQRWKTLRAKLTPTFTSGKMKFMFPTMVNVGNEFVKTLNEEIGISNEIEMKEFLARFTTDVIGSCAFGLECNSLKDPNAKFREMGKKVFEAPRNNRFKQFLVISFKQAGRFFNVKTVRDDVAEFFMKVVKDTVEYREKNDVKRNDFMDLLLNLKNSVNEEERLTLNEIAAQAFVFFLAGFETSSTAMSYALYELAQNQEMQEKARKSIHDALKNHNNEITYESVNEMAYIDHCINGEGPRICIGLRFGMLQARIGLALLLKHFKFTLSEKTEVPLTFSPTNIVLTPKGGLHLILEKLE</sequence>
<dbReference type="AlphaFoldDB" id="A0A336LVD5"/>
<comment type="subcellular location">
    <subcellularLocation>
        <location evidence="3">Endoplasmic reticulum membrane</location>
        <topology evidence="3">Peripheral membrane protein</topology>
    </subcellularLocation>
    <subcellularLocation>
        <location evidence="2">Microsome membrane</location>
        <topology evidence="2">Peripheral membrane protein</topology>
    </subcellularLocation>
</comment>
<dbReference type="PANTHER" id="PTHR24292:SF103">
    <property type="entry name" value="CYTOCHROME P450 6BS1"/>
    <property type="match status" value="1"/>
</dbReference>
<protein>
    <submittedName>
        <fullName evidence="14">CSON003181 protein</fullName>
    </submittedName>
</protein>
<organism evidence="14">
    <name type="scientific">Culicoides sonorensis</name>
    <name type="common">Biting midge</name>
    <dbReference type="NCBI Taxonomy" id="179676"/>
    <lineage>
        <taxon>Eukaryota</taxon>
        <taxon>Metazoa</taxon>
        <taxon>Ecdysozoa</taxon>
        <taxon>Arthropoda</taxon>
        <taxon>Hexapoda</taxon>
        <taxon>Insecta</taxon>
        <taxon>Pterygota</taxon>
        <taxon>Neoptera</taxon>
        <taxon>Endopterygota</taxon>
        <taxon>Diptera</taxon>
        <taxon>Nematocera</taxon>
        <taxon>Chironomoidea</taxon>
        <taxon>Ceratopogonidae</taxon>
        <taxon>Ceratopogoninae</taxon>
        <taxon>Culicoides</taxon>
        <taxon>Monoculicoides</taxon>
    </lineage>
</organism>
<dbReference type="GO" id="GO:0005789">
    <property type="term" value="C:endoplasmic reticulum membrane"/>
    <property type="evidence" value="ECO:0007669"/>
    <property type="project" value="UniProtKB-SubCell"/>
</dbReference>
<keyword evidence="9" id="KW-0560">Oxidoreductase</keyword>
<dbReference type="OMA" id="HEMKYIE"/>
<feature type="transmembrane region" description="Helical" evidence="13">
    <location>
        <begin position="6"/>
        <end position="22"/>
    </location>
</feature>
<keyword evidence="12 13" id="KW-0472">Membrane</keyword>
<evidence type="ECO:0000256" key="12">
    <source>
        <dbReference type="ARBA" id="ARBA00023136"/>
    </source>
</evidence>
<evidence type="ECO:0000256" key="1">
    <source>
        <dbReference type="ARBA" id="ARBA00001971"/>
    </source>
</evidence>
<dbReference type="PANTHER" id="PTHR24292">
    <property type="entry name" value="CYTOCHROME P450"/>
    <property type="match status" value="1"/>
</dbReference>
<dbReference type="Pfam" id="PF00067">
    <property type="entry name" value="p450"/>
    <property type="match status" value="2"/>
</dbReference>
<dbReference type="InterPro" id="IPR036396">
    <property type="entry name" value="Cyt_P450_sf"/>
</dbReference>
<evidence type="ECO:0000256" key="10">
    <source>
        <dbReference type="ARBA" id="ARBA00023004"/>
    </source>
</evidence>
<evidence type="ECO:0000313" key="14">
    <source>
        <dbReference type="EMBL" id="SSX20971.1"/>
    </source>
</evidence>
<accession>A0A336LVD5</accession>
<keyword evidence="5" id="KW-0349">Heme</keyword>
<dbReference type="GO" id="GO:0020037">
    <property type="term" value="F:heme binding"/>
    <property type="evidence" value="ECO:0007669"/>
    <property type="project" value="InterPro"/>
</dbReference>
<keyword evidence="10" id="KW-0408">Iron</keyword>
<evidence type="ECO:0000256" key="4">
    <source>
        <dbReference type="ARBA" id="ARBA00010617"/>
    </source>
</evidence>
<evidence type="ECO:0000256" key="13">
    <source>
        <dbReference type="SAM" id="Phobius"/>
    </source>
</evidence>
<evidence type="ECO:0000256" key="3">
    <source>
        <dbReference type="ARBA" id="ARBA00004406"/>
    </source>
</evidence>
<dbReference type="PRINTS" id="PR00385">
    <property type="entry name" value="P450"/>
</dbReference>
<dbReference type="GO" id="GO:0005506">
    <property type="term" value="F:iron ion binding"/>
    <property type="evidence" value="ECO:0007669"/>
    <property type="project" value="InterPro"/>
</dbReference>
<evidence type="ECO:0000256" key="8">
    <source>
        <dbReference type="ARBA" id="ARBA00022848"/>
    </source>
</evidence>
<comment type="similarity">
    <text evidence="4">Belongs to the cytochrome P450 family.</text>
</comment>
<dbReference type="Gene3D" id="1.10.630.10">
    <property type="entry name" value="Cytochrome P450"/>
    <property type="match status" value="2"/>
</dbReference>
<dbReference type="InterPro" id="IPR050476">
    <property type="entry name" value="Insect_CytP450_Detox"/>
</dbReference>
<dbReference type="GO" id="GO:0004497">
    <property type="term" value="F:monooxygenase activity"/>
    <property type="evidence" value="ECO:0007669"/>
    <property type="project" value="UniProtKB-KW"/>
</dbReference>
<keyword evidence="8" id="KW-0492">Microsome</keyword>
<dbReference type="PRINTS" id="PR00464">
    <property type="entry name" value="EP450II"/>
</dbReference>
<dbReference type="InterPro" id="IPR002402">
    <property type="entry name" value="Cyt_P450_E_grp-II"/>
</dbReference>
<evidence type="ECO:0000256" key="9">
    <source>
        <dbReference type="ARBA" id="ARBA00023002"/>
    </source>
</evidence>
<dbReference type="CDD" id="cd11056">
    <property type="entry name" value="CYP6-like"/>
    <property type="match status" value="1"/>
</dbReference>
<dbReference type="SUPFAM" id="SSF48264">
    <property type="entry name" value="Cytochrome P450"/>
    <property type="match status" value="1"/>
</dbReference>
<keyword evidence="7" id="KW-0256">Endoplasmic reticulum</keyword>
<evidence type="ECO:0000256" key="6">
    <source>
        <dbReference type="ARBA" id="ARBA00022723"/>
    </source>
</evidence>
<gene>
    <name evidence="14" type="primary">CSON003181</name>
</gene>
<dbReference type="EMBL" id="UFQT01000155">
    <property type="protein sequence ID" value="SSX20971.1"/>
    <property type="molecule type" value="Genomic_DNA"/>
</dbReference>
<evidence type="ECO:0000256" key="7">
    <source>
        <dbReference type="ARBA" id="ARBA00022824"/>
    </source>
</evidence>
<dbReference type="GO" id="GO:0016705">
    <property type="term" value="F:oxidoreductase activity, acting on paired donors, with incorporation or reduction of molecular oxygen"/>
    <property type="evidence" value="ECO:0007669"/>
    <property type="project" value="InterPro"/>
</dbReference>
<keyword evidence="6" id="KW-0479">Metal-binding</keyword>
<reference evidence="14" key="1">
    <citation type="submission" date="2018-07" db="EMBL/GenBank/DDBJ databases">
        <authorList>
            <person name="Quirk P.G."/>
            <person name="Krulwich T.A."/>
        </authorList>
    </citation>
    <scope>NUCLEOTIDE SEQUENCE</scope>
</reference>
<keyword evidence="11" id="KW-0503">Monooxygenase</keyword>
<name>A0A336LVD5_CULSO</name>
<evidence type="ECO:0000256" key="2">
    <source>
        <dbReference type="ARBA" id="ARBA00004174"/>
    </source>
</evidence>
<dbReference type="VEuPathDB" id="VectorBase:CSON003181"/>
<comment type="cofactor">
    <cofactor evidence="1">
        <name>heme</name>
        <dbReference type="ChEBI" id="CHEBI:30413"/>
    </cofactor>
</comment>
<keyword evidence="13" id="KW-1133">Transmembrane helix</keyword>
<evidence type="ECO:0000256" key="11">
    <source>
        <dbReference type="ARBA" id="ARBA00023033"/>
    </source>
</evidence>
<evidence type="ECO:0000256" key="5">
    <source>
        <dbReference type="ARBA" id="ARBA00022617"/>
    </source>
</evidence>
<dbReference type="InterPro" id="IPR001128">
    <property type="entry name" value="Cyt_P450"/>
</dbReference>
<keyword evidence="13" id="KW-0812">Transmembrane</keyword>
<proteinExistence type="inferred from homology"/>